<proteinExistence type="predicted"/>
<sequence length="167" mass="19369">MSKVFAIYSMINNIKSDHITCKDRKNSLDNVDWNILPVIIGKQFFPRYYRLQVNPATPRERRVQAHLELAELVEDPRRAVLVMRKSETQLAFCCLGIGIERSSDRIFIFDNLLCQLHSPYRCRAVTDPFATHYILLIRGDDVELFLENITISVLGIRPNFNSDEAIK</sequence>
<accession>A0ABQ9JLS8</accession>
<organism evidence="1 2">
    <name type="scientific">Molorchus minor</name>
    <dbReference type="NCBI Taxonomy" id="1323400"/>
    <lineage>
        <taxon>Eukaryota</taxon>
        <taxon>Metazoa</taxon>
        <taxon>Ecdysozoa</taxon>
        <taxon>Arthropoda</taxon>
        <taxon>Hexapoda</taxon>
        <taxon>Insecta</taxon>
        <taxon>Pterygota</taxon>
        <taxon>Neoptera</taxon>
        <taxon>Endopterygota</taxon>
        <taxon>Coleoptera</taxon>
        <taxon>Polyphaga</taxon>
        <taxon>Cucujiformia</taxon>
        <taxon>Chrysomeloidea</taxon>
        <taxon>Cerambycidae</taxon>
        <taxon>Lamiinae</taxon>
        <taxon>Monochamini</taxon>
        <taxon>Molorchus</taxon>
    </lineage>
</organism>
<evidence type="ECO:0000313" key="2">
    <source>
        <dbReference type="Proteomes" id="UP001162164"/>
    </source>
</evidence>
<comment type="caution">
    <text evidence="1">The sequence shown here is derived from an EMBL/GenBank/DDBJ whole genome shotgun (WGS) entry which is preliminary data.</text>
</comment>
<reference evidence="1" key="1">
    <citation type="journal article" date="2023" name="Insect Mol. Biol.">
        <title>Genome sequencing provides insights into the evolution of gene families encoding plant cell wall-degrading enzymes in longhorned beetles.</title>
        <authorList>
            <person name="Shin N.R."/>
            <person name="Okamura Y."/>
            <person name="Kirsch R."/>
            <person name="Pauchet Y."/>
        </authorList>
    </citation>
    <scope>NUCLEOTIDE SEQUENCE</scope>
    <source>
        <strain evidence="1">MMC_N1</strain>
    </source>
</reference>
<keyword evidence="2" id="KW-1185">Reference proteome</keyword>
<gene>
    <name evidence="1" type="ORF">NQ317_012086</name>
</gene>
<dbReference type="EMBL" id="JAPWTJ010000423">
    <property type="protein sequence ID" value="KAJ8978563.1"/>
    <property type="molecule type" value="Genomic_DNA"/>
</dbReference>
<evidence type="ECO:0000313" key="1">
    <source>
        <dbReference type="EMBL" id="KAJ8978563.1"/>
    </source>
</evidence>
<protein>
    <submittedName>
        <fullName evidence="1">Uncharacterized protein</fullName>
    </submittedName>
</protein>
<dbReference type="Proteomes" id="UP001162164">
    <property type="component" value="Unassembled WGS sequence"/>
</dbReference>
<name>A0ABQ9JLS8_9CUCU</name>